<dbReference type="InterPro" id="IPR055170">
    <property type="entry name" value="GFO_IDH_MocA-like_dom"/>
</dbReference>
<evidence type="ECO:0000313" key="4">
    <source>
        <dbReference type="Proteomes" id="UP001204798"/>
    </source>
</evidence>
<evidence type="ECO:0000259" key="1">
    <source>
        <dbReference type="Pfam" id="PF01408"/>
    </source>
</evidence>
<dbReference type="EMBL" id="JANUCP010000002">
    <property type="protein sequence ID" value="MCS3918867.1"/>
    <property type="molecule type" value="Genomic_DNA"/>
</dbReference>
<organism evidence="3 4">
    <name type="scientific">Candidatus Fervidibacter sacchari</name>
    <dbReference type="NCBI Taxonomy" id="1448929"/>
    <lineage>
        <taxon>Bacteria</taxon>
        <taxon>Candidatus Fervidibacterota</taxon>
        <taxon>Candidatus Fervidibacter</taxon>
    </lineage>
</organism>
<evidence type="ECO:0000259" key="2">
    <source>
        <dbReference type="Pfam" id="PF22725"/>
    </source>
</evidence>
<dbReference type="RefSeq" id="WP_259094916.1">
    <property type="nucleotide sequence ID" value="NZ_CP130454.1"/>
</dbReference>
<protein>
    <submittedName>
        <fullName evidence="3">Dehydrogenase</fullName>
    </submittedName>
</protein>
<accession>A0ABT2ELQ7</accession>
<feature type="domain" description="GFO/IDH/MocA-like oxidoreductase" evidence="2">
    <location>
        <begin position="131"/>
        <end position="250"/>
    </location>
</feature>
<gene>
    <name evidence="3" type="ORF">M2350_001267</name>
</gene>
<dbReference type="SUPFAM" id="SSF51735">
    <property type="entry name" value="NAD(P)-binding Rossmann-fold domains"/>
    <property type="match status" value="1"/>
</dbReference>
<dbReference type="SUPFAM" id="SSF55347">
    <property type="entry name" value="Glyceraldehyde-3-phosphate dehydrogenase-like, C-terminal domain"/>
    <property type="match status" value="1"/>
</dbReference>
<reference evidence="3 4" key="1">
    <citation type="submission" date="2022-08" db="EMBL/GenBank/DDBJ databases">
        <title>Bacterial and archaeal communities from various locations to study Microbial Dark Matter (Phase II).</title>
        <authorList>
            <person name="Stepanauskas R."/>
        </authorList>
    </citation>
    <scope>NUCLEOTIDE SEQUENCE [LARGE SCALE GENOMIC DNA]</scope>
    <source>
        <strain evidence="3 4">PD1</strain>
    </source>
</reference>
<keyword evidence="4" id="KW-1185">Reference proteome</keyword>
<dbReference type="Proteomes" id="UP001204798">
    <property type="component" value="Unassembled WGS sequence"/>
</dbReference>
<comment type="caution">
    <text evidence="3">The sequence shown here is derived from an EMBL/GenBank/DDBJ whole genome shotgun (WGS) entry which is preliminary data.</text>
</comment>
<dbReference type="PANTHER" id="PTHR43708">
    <property type="entry name" value="CONSERVED EXPRESSED OXIDOREDUCTASE (EUROFUNG)"/>
    <property type="match status" value="1"/>
</dbReference>
<name>A0ABT2ELQ7_9BACT</name>
<dbReference type="Pfam" id="PF22725">
    <property type="entry name" value="GFO_IDH_MocA_C3"/>
    <property type="match status" value="1"/>
</dbReference>
<dbReference type="InterPro" id="IPR051317">
    <property type="entry name" value="Gfo/Idh/MocA_oxidoreduct"/>
</dbReference>
<dbReference type="Gene3D" id="3.30.360.10">
    <property type="entry name" value="Dihydrodipicolinate Reductase, domain 2"/>
    <property type="match status" value="1"/>
</dbReference>
<proteinExistence type="predicted"/>
<evidence type="ECO:0000313" key="3">
    <source>
        <dbReference type="EMBL" id="MCS3918867.1"/>
    </source>
</evidence>
<feature type="domain" description="Gfo/Idh/MocA-like oxidoreductase N-terminal" evidence="1">
    <location>
        <begin position="1"/>
        <end position="121"/>
    </location>
</feature>
<dbReference type="PANTHER" id="PTHR43708:SF8">
    <property type="entry name" value="OXIDOREDUCTASE"/>
    <property type="match status" value="1"/>
</dbReference>
<dbReference type="Pfam" id="PF01408">
    <property type="entry name" value="GFO_IDH_MocA"/>
    <property type="match status" value="1"/>
</dbReference>
<sequence length="335" mass="37737">MRCVVVGLGRRGQHWVQVCQEMDIVTLVAGVDPVERRREEAKAKFGLKDKQLFSSLEEALKAVEVDFVLDVTPPSAREKIAEISLSHGLSVLAEKAMGESWEMAKRIAAMVKSSGLTYMVAQNYRFNPLPRTTRRLLDEGFLGVINTVVVGFHRPWGMGAHYVEIPYALLIEMAVHHFDALRYVLNRDAVRVWAHTWNAPWGWHKGDVGHTVVFEFQDGIMVTHHALGCIVGKADHWLGEWRIEGERGSLTWEDGKLVYGRSLPPEQATVQELPLDPLPFVDTKAVLVEFVSAVKEKREPECSAQDNLKTLAMVFGAIESAKRKQWVELAELFEA</sequence>
<dbReference type="InterPro" id="IPR000683">
    <property type="entry name" value="Gfo/Idh/MocA-like_OxRdtase_N"/>
</dbReference>
<dbReference type="Gene3D" id="3.40.50.720">
    <property type="entry name" value="NAD(P)-binding Rossmann-like Domain"/>
    <property type="match status" value="1"/>
</dbReference>
<dbReference type="InterPro" id="IPR036291">
    <property type="entry name" value="NAD(P)-bd_dom_sf"/>
</dbReference>